<dbReference type="InterPro" id="IPR029062">
    <property type="entry name" value="Class_I_gatase-like"/>
</dbReference>
<feature type="binding site" evidence="9">
    <location>
        <position position="157"/>
    </location>
    <ligand>
        <name>Zn(2+)</name>
        <dbReference type="ChEBI" id="CHEBI:29105"/>
    </ligand>
</feature>
<protein>
    <recommendedName>
        <fullName evidence="3 6">Beta-galactosidase</fullName>
        <shortName evidence="6">Beta-gal</shortName>
        <ecNumber evidence="3 6">3.2.1.23</ecNumber>
    </recommendedName>
</protein>
<feature type="binding site" evidence="9">
    <location>
        <position position="155"/>
    </location>
    <ligand>
        <name>Zn(2+)</name>
        <dbReference type="ChEBI" id="CHEBI:29105"/>
    </ligand>
</feature>
<keyword evidence="4 6" id="KW-0378">Hydrolase</keyword>
<dbReference type="InterPro" id="IPR013529">
    <property type="entry name" value="Glyco_hydro_42_N"/>
</dbReference>
<dbReference type="PANTHER" id="PTHR36447:SF1">
    <property type="entry name" value="BETA-GALACTOSIDASE GANA"/>
    <property type="match status" value="1"/>
</dbReference>
<dbReference type="EC" id="3.2.1.23" evidence="3 6"/>
<dbReference type="Gene3D" id="2.60.40.1180">
    <property type="entry name" value="Golgi alpha-mannosidase II"/>
    <property type="match status" value="1"/>
</dbReference>
<dbReference type="PIRSF" id="PIRSF001084">
    <property type="entry name" value="B-galactosidase"/>
    <property type="match status" value="1"/>
</dbReference>
<evidence type="ECO:0000313" key="15">
    <source>
        <dbReference type="Proteomes" id="UP000469943"/>
    </source>
</evidence>
<dbReference type="EMBL" id="WHZX01000001">
    <property type="protein sequence ID" value="NEG70762.1"/>
    <property type="molecule type" value="Genomic_DNA"/>
</dbReference>
<evidence type="ECO:0000256" key="6">
    <source>
        <dbReference type="PIRNR" id="PIRNR001084"/>
    </source>
</evidence>
<reference evidence="13 16" key="2">
    <citation type="submission" date="2019-10" db="EMBL/GenBank/DDBJ databases">
        <title>Characterization of the phylogenetic diversity of two novel species belonging to the genus Bifidobacterium: Bifidobacterium cebidarum sp. nov. and Bifidobacterium leontopitheci sp. nov.</title>
        <authorList>
            <person name="Lugli G.A."/>
            <person name="Duranti S."/>
            <person name="Milani C."/>
            <person name="Turroni F."/>
            <person name="Ventura M."/>
        </authorList>
    </citation>
    <scope>NUCLEOTIDE SEQUENCE [LARGE SCALE GENOMIC DNA]</scope>
    <source>
        <strain evidence="13 16">DSM 100688</strain>
    </source>
</reference>
<evidence type="ECO:0000259" key="10">
    <source>
        <dbReference type="Pfam" id="PF02449"/>
    </source>
</evidence>
<organism evidence="13 16">
    <name type="scientific">Bifidobacterium ramosum</name>
    <dbReference type="NCBI Taxonomy" id="1798158"/>
    <lineage>
        <taxon>Bacteria</taxon>
        <taxon>Bacillati</taxon>
        <taxon>Actinomycetota</taxon>
        <taxon>Actinomycetes</taxon>
        <taxon>Bifidobacteriales</taxon>
        <taxon>Bifidobacteriaceae</taxon>
        <taxon>Bifidobacterium</taxon>
    </lineage>
</organism>
<comment type="similarity">
    <text evidence="2 6">Belongs to the glycosyl hydrolase 42 family.</text>
</comment>
<dbReference type="Pfam" id="PF08532">
    <property type="entry name" value="Glyco_hydro_42M"/>
    <property type="match status" value="1"/>
</dbReference>
<dbReference type="InterPro" id="IPR013738">
    <property type="entry name" value="Beta_galactosidase_Trimer"/>
</dbReference>
<evidence type="ECO:0000256" key="9">
    <source>
        <dbReference type="PIRSR" id="PIRSR001084-3"/>
    </source>
</evidence>
<dbReference type="EMBL" id="WBSM01000001">
    <property type="protein sequence ID" value="KAB8289048.1"/>
    <property type="molecule type" value="Genomic_DNA"/>
</dbReference>
<dbReference type="InterPro" id="IPR013739">
    <property type="entry name" value="Beta_galactosidase_C"/>
</dbReference>
<feature type="binding site" evidence="9">
    <location>
        <position position="160"/>
    </location>
    <ligand>
        <name>Zn(2+)</name>
        <dbReference type="ChEBI" id="CHEBI:29105"/>
    </ligand>
</feature>
<reference evidence="14 15" key="1">
    <citation type="submission" date="2019-10" db="EMBL/GenBank/DDBJ databases">
        <title>Bifidobacterium from non-human primates.</title>
        <authorList>
            <person name="Modesto M."/>
        </authorList>
    </citation>
    <scope>NUCLEOTIDE SEQUENCE [LARGE SCALE GENOMIC DNA]</scope>
    <source>
        <strain evidence="14 15">TREM</strain>
    </source>
</reference>
<keyword evidence="9" id="KW-0479">Metal-binding</keyword>
<feature type="binding site" evidence="9">
    <location>
        <position position="115"/>
    </location>
    <ligand>
        <name>Zn(2+)</name>
        <dbReference type="ChEBI" id="CHEBI:29105"/>
    </ligand>
</feature>
<feature type="domain" description="Beta-galactosidase C-terminal" evidence="12">
    <location>
        <begin position="622"/>
        <end position="682"/>
    </location>
</feature>
<dbReference type="GO" id="GO:0006012">
    <property type="term" value="P:galactose metabolic process"/>
    <property type="evidence" value="ECO:0007669"/>
    <property type="project" value="InterPro"/>
</dbReference>
<feature type="binding site" evidence="8">
    <location>
        <position position="111"/>
    </location>
    <ligand>
        <name>substrate</name>
    </ligand>
</feature>
<evidence type="ECO:0000256" key="8">
    <source>
        <dbReference type="PIRSR" id="PIRSR001084-2"/>
    </source>
</evidence>
<dbReference type="GO" id="GO:0004565">
    <property type="term" value="F:beta-galactosidase activity"/>
    <property type="evidence" value="ECO:0007669"/>
    <property type="project" value="UniProtKB-EC"/>
</dbReference>
<evidence type="ECO:0000256" key="2">
    <source>
        <dbReference type="ARBA" id="ARBA00005940"/>
    </source>
</evidence>
<evidence type="ECO:0000259" key="11">
    <source>
        <dbReference type="Pfam" id="PF08532"/>
    </source>
</evidence>
<evidence type="ECO:0000259" key="12">
    <source>
        <dbReference type="Pfam" id="PF08533"/>
    </source>
</evidence>
<dbReference type="Proteomes" id="UP000469943">
    <property type="component" value="Unassembled WGS sequence"/>
</dbReference>
<evidence type="ECO:0000256" key="3">
    <source>
        <dbReference type="ARBA" id="ARBA00012756"/>
    </source>
</evidence>
<evidence type="ECO:0000313" key="13">
    <source>
        <dbReference type="EMBL" id="KAB8289048.1"/>
    </source>
</evidence>
<feature type="domain" description="Glycoside hydrolase family 42 N-terminal" evidence="10">
    <location>
        <begin position="14"/>
        <end position="385"/>
    </location>
</feature>
<dbReference type="GO" id="GO:0046872">
    <property type="term" value="F:metal ion binding"/>
    <property type="evidence" value="ECO:0007669"/>
    <property type="project" value="UniProtKB-KW"/>
</dbReference>
<dbReference type="Gene3D" id="3.20.20.80">
    <property type="entry name" value="Glycosidases"/>
    <property type="match status" value="1"/>
</dbReference>
<keyword evidence="16" id="KW-1185">Reference proteome</keyword>
<evidence type="ECO:0000256" key="4">
    <source>
        <dbReference type="ARBA" id="ARBA00022801"/>
    </source>
</evidence>
<comment type="catalytic activity">
    <reaction evidence="1 6">
        <text>Hydrolysis of terminal non-reducing beta-D-galactose residues in beta-D-galactosides.</text>
        <dbReference type="EC" id="3.2.1.23"/>
    </reaction>
</comment>
<feature type="domain" description="Beta-galactosidase trimerisation" evidence="11">
    <location>
        <begin position="398"/>
        <end position="614"/>
    </location>
</feature>
<evidence type="ECO:0000313" key="16">
    <source>
        <dbReference type="Proteomes" id="UP000482084"/>
    </source>
</evidence>
<dbReference type="CDD" id="cd03143">
    <property type="entry name" value="A4_beta-galactosidase_middle_domain"/>
    <property type="match status" value="1"/>
</dbReference>
<accession>A0A6L4X2P9</accession>
<proteinExistence type="inferred from homology"/>
<dbReference type="Gene3D" id="3.40.50.880">
    <property type="match status" value="1"/>
</dbReference>
<dbReference type="Proteomes" id="UP000482084">
    <property type="component" value="Unassembled WGS sequence"/>
</dbReference>
<evidence type="ECO:0000256" key="5">
    <source>
        <dbReference type="ARBA" id="ARBA00023295"/>
    </source>
</evidence>
<comment type="caution">
    <text evidence="13">The sequence shown here is derived from an EMBL/GenBank/DDBJ whole genome shotgun (WGS) entry which is preliminary data.</text>
</comment>
<keyword evidence="9" id="KW-0862">Zinc</keyword>
<keyword evidence="5 6" id="KW-0326">Glycosidase</keyword>
<dbReference type="Pfam" id="PF02449">
    <property type="entry name" value="Glyco_hydro_42"/>
    <property type="match status" value="1"/>
</dbReference>
<dbReference type="OrthoDB" id="9800974at2"/>
<dbReference type="InterPro" id="IPR013780">
    <property type="entry name" value="Glyco_hydro_b"/>
</dbReference>
<evidence type="ECO:0000256" key="1">
    <source>
        <dbReference type="ARBA" id="ARBA00001412"/>
    </source>
</evidence>
<dbReference type="RefSeq" id="WP_152357254.1">
    <property type="nucleotide sequence ID" value="NZ_WBSM01000001.1"/>
</dbReference>
<feature type="active site" description="Nucleophile" evidence="7">
    <location>
        <position position="307"/>
    </location>
</feature>
<dbReference type="InterPro" id="IPR017853">
    <property type="entry name" value="GH"/>
</dbReference>
<dbReference type="GO" id="GO:0009341">
    <property type="term" value="C:beta-galactosidase complex"/>
    <property type="evidence" value="ECO:0007669"/>
    <property type="project" value="InterPro"/>
</dbReference>
<sequence>MTQPLFDRFYYGGDWNPEQWDESVWLRDIRMLEDAGINEATINVFSWAQLQPSEDEYDFSTLDRIVKLLVDHRFGIVMATSTAAIPAWMARRHPDVMYADENEVRHHFGERHNPCPNSPTFRKYAPRLAGKLAERYAGTPGLVAWHVSNEYGAYCYCENCRAAWIAWLKNKYGTIDAVNHAWYTHFWGHTLYDWDDIAVPDKLGDEWEPGCATLSGMSIDYRRFMSQSIKRCFTDEKTAIREYDKTTPITTNLMSVFMDIDYFDLGKGMDVISWDSYPRYDFPASEVAMRHDLMRGVGGGKPYMLMEQTPSQQNWQPYNSLKRPGQMRVMSYQAIAHGADTVQFFQLRRSIGGTERFHGAVISHADTENTRVFREVAQLGAELKEHGKEYMGGRVDSQVAIMFDWESYWAMFYSSGPSVLLKYVDQIHRYYAALYRRNIQVDMIPSTTPADRLARYRAVLAPALVMVKPGVADAVDAYVRGGGRFVATTMSGIADEHDQVFLGGYPGAFRELCGSWGEEIDALPPERPVKVRLGDGGVAGAAGAGREVEGTIVAELIHPVTSRVIATYASDFYAGMAAATVNEVGDGKAYYVGTDLDTEGMDWFADVLARDAGLRTVETPDDVEIRVRTYDDGHRLVFVLNNGGETRAVDLPEDLSGTSVLDGGRIAGLFDLEPYGLRVIRL</sequence>
<dbReference type="AlphaFoldDB" id="A0A6L4X2P9"/>
<dbReference type="InterPro" id="IPR003476">
    <property type="entry name" value="Glyco_hydro_42"/>
</dbReference>
<feature type="active site" description="Proton donor" evidence="7">
    <location>
        <position position="150"/>
    </location>
</feature>
<evidence type="ECO:0000313" key="14">
    <source>
        <dbReference type="EMBL" id="NEG70762.1"/>
    </source>
</evidence>
<dbReference type="SUPFAM" id="SSF51445">
    <property type="entry name" value="(Trans)glycosidases"/>
    <property type="match status" value="1"/>
</dbReference>
<dbReference type="PANTHER" id="PTHR36447">
    <property type="entry name" value="BETA-GALACTOSIDASE GANA"/>
    <property type="match status" value="1"/>
</dbReference>
<dbReference type="SUPFAM" id="SSF52317">
    <property type="entry name" value="Class I glutamine amidotransferase-like"/>
    <property type="match status" value="1"/>
</dbReference>
<name>A0A6L4X2P9_9BIFI</name>
<evidence type="ECO:0000256" key="7">
    <source>
        <dbReference type="PIRSR" id="PIRSR001084-1"/>
    </source>
</evidence>
<feature type="binding site" evidence="8">
    <location>
        <position position="149"/>
    </location>
    <ligand>
        <name>substrate</name>
    </ligand>
</feature>
<gene>
    <name evidence="13" type="ORF">DSM100688_0126</name>
    <name evidence="14" type="ORF">GFD24_00650</name>
</gene>
<feature type="binding site" evidence="8">
    <location>
        <position position="315"/>
    </location>
    <ligand>
        <name>substrate</name>
    </ligand>
</feature>
<dbReference type="Pfam" id="PF08533">
    <property type="entry name" value="Glyco_hydro_42C"/>
    <property type="match status" value="1"/>
</dbReference>